<accession>W0F6K1</accession>
<sequence length="420" mass="45971">MEADQQPVVQVTDDPLAAVRIPEYKNLMTGRFLFVCAMRMITTVVGWWIYQLTKDPFAIGLIGLSEVIPALSLALYSGHRVDIRDKKKLLLQSVAGYFLAACFLLFLSSAKAGSLLHTQHITWFIYGTFFFTGILRSFVGPSLSSMIATIVPRHLLQNATTWNQGTWLSASVTGHALGGFLIAWVGINHTFSVIALFIGIAFLVLTRLKPKPPHKENAEKKTWDSVKEGLRFVMRTKALLAAMALDMFAVLFGGAAALIPVFASDILKISPIGFGWLNAASDIGSIVIVLILTLFPMKKAQGRKMLLAVAGYGCCIILFGLSKWFFLSFFALMLSGILDGVSVVVRGTVMQLLTPDNMRGRVSSVSSMFVTSSNELGQFESGLMSKLVGVIPSVLFGGCMTIAVVTTTWFKAPKLRKFEY</sequence>
<evidence type="ECO:0000256" key="1">
    <source>
        <dbReference type="ARBA" id="ARBA00004651"/>
    </source>
</evidence>
<feature type="transmembrane region" description="Helical" evidence="7">
    <location>
        <begin position="165"/>
        <end position="185"/>
    </location>
</feature>
<feature type="transmembrane region" description="Helical" evidence="7">
    <location>
        <begin position="307"/>
        <end position="334"/>
    </location>
</feature>
<protein>
    <submittedName>
        <fullName evidence="8">MFS transporter</fullName>
    </submittedName>
</protein>
<evidence type="ECO:0000313" key="9">
    <source>
        <dbReference type="Proteomes" id="UP000003586"/>
    </source>
</evidence>
<evidence type="ECO:0000313" key="8">
    <source>
        <dbReference type="EMBL" id="AHF16991.1"/>
    </source>
</evidence>
<dbReference type="GO" id="GO:0022857">
    <property type="term" value="F:transmembrane transporter activity"/>
    <property type="evidence" value="ECO:0007669"/>
    <property type="project" value="InterPro"/>
</dbReference>
<dbReference type="CDD" id="cd06173">
    <property type="entry name" value="MFS_MefA_like"/>
    <property type="match status" value="1"/>
</dbReference>
<keyword evidence="5 7" id="KW-1133">Transmembrane helix</keyword>
<feature type="transmembrane region" description="Helical" evidence="7">
    <location>
        <begin position="32"/>
        <end position="50"/>
    </location>
</feature>
<gene>
    <name evidence="8" type="ORF">NIASO_20975</name>
</gene>
<dbReference type="GO" id="GO:0005886">
    <property type="term" value="C:plasma membrane"/>
    <property type="evidence" value="ECO:0007669"/>
    <property type="project" value="UniProtKB-SubCell"/>
</dbReference>
<feature type="transmembrane region" description="Helical" evidence="7">
    <location>
        <begin position="121"/>
        <end position="144"/>
    </location>
</feature>
<dbReference type="Pfam" id="PF07690">
    <property type="entry name" value="MFS_1"/>
    <property type="match status" value="1"/>
</dbReference>
<feature type="transmembrane region" description="Helical" evidence="7">
    <location>
        <begin position="191"/>
        <end position="208"/>
    </location>
</feature>
<dbReference type="AlphaFoldDB" id="W0F6K1"/>
<dbReference type="Proteomes" id="UP000003586">
    <property type="component" value="Chromosome"/>
</dbReference>
<dbReference type="SUPFAM" id="SSF103473">
    <property type="entry name" value="MFS general substrate transporter"/>
    <property type="match status" value="1"/>
</dbReference>
<evidence type="ECO:0000256" key="5">
    <source>
        <dbReference type="ARBA" id="ARBA00022989"/>
    </source>
</evidence>
<feature type="transmembrane region" description="Helical" evidence="7">
    <location>
        <begin position="387"/>
        <end position="410"/>
    </location>
</feature>
<dbReference type="OrthoDB" id="7283966at2"/>
<comment type="subcellular location">
    <subcellularLocation>
        <location evidence="1">Cell membrane</location>
        <topology evidence="1">Multi-pass membrane protein</topology>
    </subcellularLocation>
</comment>
<name>W0F6K1_9BACT</name>
<dbReference type="RefSeq" id="WP_008582423.1">
    <property type="nucleotide sequence ID" value="NZ_CP007035.1"/>
</dbReference>
<feature type="transmembrane region" description="Helical" evidence="7">
    <location>
        <begin position="275"/>
        <end position="295"/>
    </location>
</feature>
<evidence type="ECO:0000256" key="3">
    <source>
        <dbReference type="ARBA" id="ARBA00022475"/>
    </source>
</evidence>
<evidence type="ECO:0000256" key="6">
    <source>
        <dbReference type="ARBA" id="ARBA00023136"/>
    </source>
</evidence>
<keyword evidence="9" id="KW-1185">Reference proteome</keyword>
<keyword evidence="2" id="KW-0813">Transport</keyword>
<keyword evidence="6 7" id="KW-0472">Membrane</keyword>
<proteinExistence type="predicted"/>
<reference evidence="8 9" key="1">
    <citation type="submission" date="2013-12" db="EMBL/GenBank/DDBJ databases">
        <authorList>
            <consortium name="DOE Joint Genome Institute"/>
            <person name="Eisen J."/>
            <person name="Huntemann M."/>
            <person name="Han J."/>
            <person name="Chen A."/>
            <person name="Kyrpides N."/>
            <person name="Mavromatis K."/>
            <person name="Markowitz V."/>
            <person name="Palaniappan K."/>
            <person name="Ivanova N."/>
            <person name="Schaumberg A."/>
            <person name="Pati A."/>
            <person name="Liolios K."/>
            <person name="Nordberg H.P."/>
            <person name="Cantor M.N."/>
            <person name="Hua S.X."/>
            <person name="Woyke T."/>
        </authorList>
    </citation>
    <scope>NUCLEOTIDE SEQUENCE [LARGE SCALE GENOMIC DNA]</scope>
    <source>
        <strain evidence="9">DSM 19437</strain>
    </source>
</reference>
<dbReference type="HOGENOM" id="CLU_034180_11_0_10"/>
<feature type="transmembrane region" description="Helical" evidence="7">
    <location>
        <begin position="89"/>
        <end position="109"/>
    </location>
</feature>
<organism evidence="8 9">
    <name type="scientific">Niabella soli DSM 19437</name>
    <dbReference type="NCBI Taxonomy" id="929713"/>
    <lineage>
        <taxon>Bacteria</taxon>
        <taxon>Pseudomonadati</taxon>
        <taxon>Bacteroidota</taxon>
        <taxon>Chitinophagia</taxon>
        <taxon>Chitinophagales</taxon>
        <taxon>Chitinophagaceae</taxon>
        <taxon>Niabella</taxon>
    </lineage>
</organism>
<keyword evidence="3" id="KW-1003">Cell membrane</keyword>
<evidence type="ECO:0000256" key="7">
    <source>
        <dbReference type="SAM" id="Phobius"/>
    </source>
</evidence>
<feature type="transmembrane region" description="Helical" evidence="7">
    <location>
        <begin position="238"/>
        <end position="263"/>
    </location>
</feature>
<evidence type="ECO:0000256" key="2">
    <source>
        <dbReference type="ARBA" id="ARBA00022448"/>
    </source>
</evidence>
<keyword evidence="4 7" id="KW-0812">Transmembrane</keyword>
<evidence type="ECO:0000256" key="4">
    <source>
        <dbReference type="ARBA" id="ARBA00022692"/>
    </source>
</evidence>
<dbReference type="eggNOG" id="COG2814">
    <property type="taxonomic scope" value="Bacteria"/>
</dbReference>
<dbReference type="PANTHER" id="PTHR23513">
    <property type="entry name" value="INTEGRAL MEMBRANE EFFLUX PROTEIN-RELATED"/>
    <property type="match status" value="1"/>
</dbReference>
<dbReference type="EMBL" id="CP007035">
    <property type="protein sequence ID" value="AHF16991.1"/>
    <property type="molecule type" value="Genomic_DNA"/>
</dbReference>
<feature type="transmembrane region" description="Helical" evidence="7">
    <location>
        <begin position="56"/>
        <end position="77"/>
    </location>
</feature>
<dbReference type="InterPro" id="IPR036259">
    <property type="entry name" value="MFS_trans_sf"/>
</dbReference>
<dbReference type="InterPro" id="IPR011701">
    <property type="entry name" value="MFS"/>
</dbReference>
<dbReference type="PANTHER" id="PTHR23513:SF9">
    <property type="entry name" value="ENTEROBACTIN EXPORTER ENTS"/>
    <property type="match status" value="1"/>
</dbReference>
<dbReference type="Gene3D" id="1.20.1250.20">
    <property type="entry name" value="MFS general substrate transporter like domains"/>
    <property type="match status" value="1"/>
</dbReference>
<dbReference type="KEGG" id="nso:NIASO_20975"/>